<name>A0AAD7IVV3_9AGAR</name>
<protein>
    <recommendedName>
        <fullName evidence="5">RxLR effector protein</fullName>
    </recommendedName>
</protein>
<accession>A0AAD7IVV3</accession>
<reference evidence="3" key="1">
    <citation type="submission" date="2023-03" db="EMBL/GenBank/DDBJ databases">
        <title>Massive genome expansion in bonnet fungi (Mycena s.s.) driven by repeated elements and novel gene families across ecological guilds.</title>
        <authorList>
            <consortium name="Lawrence Berkeley National Laboratory"/>
            <person name="Harder C.B."/>
            <person name="Miyauchi S."/>
            <person name="Viragh M."/>
            <person name="Kuo A."/>
            <person name="Thoen E."/>
            <person name="Andreopoulos B."/>
            <person name="Lu D."/>
            <person name="Skrede I."/>
            <person name="Drula E."/>
            <person name="Henrissat B."/>
            <person name="Morin E."/>
            <person name="Kohler A."/>
            <person name="Barry K."/>
            <person name="LaButti K."/>
            <person name="Morin E."/>
            <person name="Salamov A."/>
            <person name="Lipzen A."/>
            <person name="Mereny Z."/>
            <person name="Hegedus B."/>
            <person name="Baldrian P."/>
            <person name="Stursova M."/>
            <person name="Weitz H."/>
            <person name="Taylor A."/>
            <person name="Grigoriev I.V."/>
            <person name="Nagy L.G."/>
            <person name="Martin F."/>
            <person name="Kauserud H."/>
        </authorList>
    </citation>
    <scope>NUCLEOTIDE SEQUENCE</scope>
    <source>
        <strain evidence="3">CBHHK188m</strain>
    </source>
</reference>
<feature type="compositionally biased region" description="Basic and acidic residues" evidence="1">
    <location>
        <begin position="90"/>
        <end position="101"/>
    </location>
</feature>
<dbReference type="EMBL" id="JARJLG010000078">
    <property type="protein sequence ID" value="KAJ7751521.1"/>
    <property type="molecule type" value="Genomic_DNA"/>
</dbReference>
<dbReference type="Proteomes" id="UP001215280">
    <property type="component" value="Unassembled WGS sequence"/>
</dbReference>
<evidence type="ECO:0000256" key="1">
    <source>
        <dbReference type="SAM" id="MobiDB-lite"/>
    </source>
</evidence>
<sequence length="101" mass="10848">MASIIFLRAFVTVSALCAAIIASPQSETSFKRLSVADTHLPRVESVFFANYADEDEDGDEATGADKRSTNIGIFFAAYADEDEDGDEATGADKLEGRSLSF</sequence>
<feature type="chain" id="PRO_5042266734" description="RxLR effector protein" evidence="2">
    <location>
        <begin position="16"/>
        <end position="101"/>
    </location>
</feature>
<keyword evidence="4" id="KW-1185">Reference proteome</keyword>
<organism evidence="3 4">
    <name type="scientific">Mycena maculata</name>
    <dbReference type="NCBI Taxonomy" id="230809"/>
    <lineage>
        <taxon>Eukaryota</taxon>
        <taxon>Fungi</taxon>
        <taxon>Dikarya</taxon>
        <taxon>Basidiomycota</taxon>
        <taxon>Agaricomycotina</taxon>
        <taxon>Agaricomycetes</taxon>
        <taxon>Agaricomycetidae</taxon>
        <taxon>Agaricales</taxon>
        <taxon>Marasmiineae</taxon>
        <taxon>Mycenaceae</taxon>
        <taxon>Mycena</taxon>
    </lineage>
</organism>
<evidence type="ECO:0008006" key="5">
    <source>
        <dbReference type="Google" id="ProtNLM"/>
    </source>
</evidence>
<dbReference type="AlphaFoldDB" id="A0AAD7IVV3"/>
<evidence type="ECO:0000313" key="3">
    <source>
        <dbReference type="EMBL" id="KAJ7751521.1"/>
    </source>
</evidence>
<comment type="caution">
    <text evidence="3">The sequence shown here is derived from an EMBL/GenBank/DDBJ whole genome shotgun (WGS) entry which is preliminary data.</text>
</comment>
<gene>
    <name evidence="3" type="ORF">DFH07DRAFT_774766</name>
</gene>
<evidence type="ECO:0000313" key="4">
    <source>
        <dbReference type="Proteomes" id="UP001215280"/>
    </source>
</evidence>
<feature type="signal peptide" evidence="2">
    <location>
        <begin position="1"/>
        <end position="15"/>
    </location>
</feature>
<evidence type="ECO:0000256" key="2">
    <source>
        <dbReference type="SAM" id="SignalP"/>
    </source>
</evidence>
<keyword evidence="2" id="KW-0732">Signal</keyword>
<feature type="region of interest" description="Disordered" evidence="1">
    <location>
        <begin position="82"/>
        <end position="101"/>
    </location>
</feature>
<proteinExistence type="predicted"/>